<name>A0AAF0JCK2_9BASI</name>
<dbReference type="SUPFAM" id="SSF161060">
    <property type="entry name" value="ATP synthase B chain-like"/>
    <property type="match status" value="1"/>
</dbReference>
<accession>A0AAF0JCK2</accession>
<evidence type="ECO:0000256" key="7">
    <source>
        <dbReference type="ARBA" id="ARBA00023136"/>
    </source>
</evidence>
<evidence type="ECO:0000256" key="4">
    <source>
        <dbReference type="ARBA" id="ARBA00022792"/>
    </source>
</evidence>
<evidence type="ECO:0000256" key="1">
    <source>
        <dbReference type="ARBA" id="ARBA00022448"/>
    </source>
</evidence>
<dbReference type="GO" id="GO:0045259">
    <property type="term" value="C:proton-transporting ATP synthase complex"/>
    <property type="evidence" value="ECO:0007669"/>
    <property type="project" value="UniProtKB-KW"/>
</dbReference>
<keyword evidence="6 8" id="KW-0496">Mitochondrion</keyword>
<dbReference type="Pfam" id="PF05405">
    <property type="entry name" value="Mt_ATP-synt_B"/>
    <property type="match status" value="1"/>
</dbReference>
<keyword evidence="7 8" id="KW-0472">Membrane</keyword>
<keyword evidence="10" id="KW-1185">Reference proteome</keyword>
<dbReference type="EMBL" id="CP119966">
    <property type="protein sequence ID" value="WFD41309.1"/>
    <property type="molecule type" value="Genomic_DNA"/>
</dbReference>
<dbReference type="InterPro" id="IPR013837">
    <property type="entry name" value="ATP_synth_F0_suB"/>
</dbReference>
<comment type="subcellular location">
    <subcellularLocation>
        <location evidence="8">Mitochondrion</location>
    </subcellularLocation>
    <subcellularLocation>
        <location evidence="8">Mitochondrion inner membrane</location>
    </subcellularLocation>
</comment>
<evidence type="ECO:0000256" key="6">
    <source>
        <dbReference type="ARBA" id="ARBA00023128"/>
    </source>
</evidence>
<comment type="function">
    <text evidence="8">Subunit b, of the mitochondrial membrane ATP synthase complex (F(1)F(0) ATP synthase or Complex V) that produces ATP from ADP in the presence of a proton gradient across the membrane which is generated by electron transport complexes of the respiratory chain. ATP synthase complex consist of a soluble F(1) head domain - the catalytic core - and a membrane F(1) domain - the membrane proton channel. These two domains are linked by a central stalk rotating inside the F(1) region and a stationary peripheral stalk. During catalysis, ATP synthesis in the catalytic domain of F(1) is coupled via a rotary mechanism of the central stalk subunits to proton translocation. In vivo, can only synthesize ATP although its ATP hydrolase activity can be activated artificially in vitro. Part of the complex F(0) domain. Part of the complex F(0) domain and the peripheric stalk, which acts as a stator to hold the catalytic alpha(3)beta(3) subcomplex and subunit a/ATP6 static relative to the rotary elements.</text>
</comment>
<evidence type="ECO:0000256" key="8">
    <source>
        <dbReference type="RuleBase" id="RU368017"/>
    </source>
</evidence>
<keyword evidence="4 8" id="KW-0999">Mitochondrion inner membrane</keyword>
<evidence type="ECO:0000256" key="3">
    <source>
        <dbReference type="ARBA" id="ARBA00022781"/>
    </source>
</evidence>
<dbReference type="FunFam" id="1.20.5.2210:FF:000002">
    <property type="entry name" value="ATP synthase subunit 4 mitochondrial"/>
    <property type="match status" value="1"/>
</dbReference>
<proteinExistence type="inferred from homology"/>
<comment type="subunit">
    <text evidence="8">F-type ATPases have 2 components, CF(1) - the catalytic core - and CF(0) - the membrane proton channel. In yeast, the dimeric form of ATP synthase consists of 17 polypeptides: alpha, beta, gamma, delta, epsilon, 4 (B), 5 (OSCP), 6 (A), 8, 9 (C), d, E (Tim11), f, g, h, i/j and k.</text>
</comment>
<dbReference type="Proteomes" id="UP001217754">
    <property type="component" value="Chromosome 9"/>
</dbReference>
<protein>
    <recommendedName>
        <fullName evidence="8">ATP synthase subunit 4</fullName>
    </recommendedName>
</protein>
<evidence type="ECO:0000256" key="2">
    <source>
        <dbReference type="ARBA" id="ARBA00022547"/>
    </source>
</evidence>
<sequence length="216" mass="23606">MPAVAAPARFYSDKPSPEAKASSLIDALPGNSLVSKTTWVTLGAGLTAFTVSNELYVANDETVILAGFLIFATLVGRSVVQPYQDWANSTIDKIAGILNEARAGHTKAVQNRIDQVSQKSDVVDVTKGLYAIAKETIQAEKDAYELKQRTAIAAEVKQVLDSWVRYEAQQREAEQNLLTETVIRKVTESLADDKVQKQILESAVADVEKLVKDKKI</sequence>
<evidence type="ECO:0000313" key="10">
    <source>
        <dbReference type="Proteomes" id="UP001217754"/>
    </source>
</evidence>
<dbReference type="GeneID" id="85227957"/>
<keyword evidence="1 8" id="KW-0813">Transport</keyword>
<keyword evidence="5 8" id="KW-0406">Ion transport</keyword>
<comment type="similarity">
    <text evidence="8">Belongs to the eukaryotic ATPase B chain family.</text>
</comment>
<evidence type="ECO:0000256" key="5">
    <source>
        <dbReference type="ARBA" id="ARBA00023065"/>
    </source>
</evidence>
<dbReference type="GO" id="GO:0005743">
    <property type="term" value="C:mitochondrial inner membrane"/>
    <property type="evidence" value="ECO:0007669"/>
    <property type="project" value="UniProtKB-SubCell"/>
</dbReference>
<keyword evidence="3 8" id="KW-0375">Hydrogen ion transport</keyword>
<keyword evidence="2 8" id="KW-0138">CF(0)</keyword>
<dbReference type="GO" id="GO:0046933">
    <property type="term" value="F:proton-transporting ATP synthase activity, rotational mechanism"/>
    <property type="evidence" value="ECO:0007669"/>
    <property type="project" value="TreeGrafter"/>
</dbReference>
<dbReference type="RefSeq" id="XP_060124206.1">
    <property type="nucleotide sequence ID" value="XM_060268223.1"/>
</dbReference>
<dbReference type="Gene3D" id="1.20.5.2210">
    <property type="match status" value="1"/>
</dbReference>
<dbReference type="AlphaFoldDB" id="A0AAF0JCK2"/>
<dbReference type="PANTHER" id="PTHR12733:SF3">
    <property type="entry name" value="ATP SYNTHASE F(0) COMPLEX SUBUNIT B1, MITOCHONDRIAL"/>
    <property type="match status" value="1"/>
</dbReference>
<dbReference type="PANTHER" id="PTHR12733">
    <property type="entry name" value="MITOCHONDRIAL ATP SYNTHASE B CHAIN"/>
    <property type="match status" value="1"/>
</dbReference>
<reference evidence="9" key="1">
    <citation type="submission" date="2023-03" db="EMBL/GenBank/DDBJ databases">
        <title>Mating type loci evolution in Malassezia.</title>
        <authorList>
            <person name="Coelho M.A."/>
        </authorList>
    </citation>
    <scope>NUCLEOTIDE SEQUENCE</scope>
    <source>
        <strain evidence="9">CBS 9431</strain>
    </source>
</reference>
<dbReference type="InterPro" id="IPR008688">
    <property type="entry name" value="ATP_synth_Bsub_B/MI25"/>
</dbReference>
<evidence type="ECO:0000313" key="9">
    <source>
        <dbReference type="EMBL" id="WFD41309.1"/>
    </source>
</evidence>
<gene>
    <name evidence="9" type="primary">ATP4</name>
    <name evidence="9" type="ORF">MJAP1_004306</name>
</gene>
<organism evidence="9 10">
    <name type="scientific">Malassezia japonica</name>
    <dbReference type="NCBI Taxonomy" id="223818"/>
    <lineage>
        <taxon>Eukaryota</taxon>
        <taxon>Fungi</taxon>
        <taxon>Dikarya</taxon>
        <taxon>Basidiomycota</taxon>
        <taxon>Ustilaginomycotina</taxon>
        <taxon>Malasseziomycetes</taxon>
        <taxon>Malasseziales</taxon>
        <taxon>Malasseziaceae</taxon>
        <taxon>Malassezia</taxon>
    </lineage>
</organism>